<feature type="transmembrane region" description="Helical" evidence="10">
    <location>
        <begin position="385"/>
        <end position="403"/>
    </location>
</feature>
<feature type="transmembrane region" description="Helical" evidence="10">
    <location>
        <begin position="314"/>
        <end position="335"/>
    </location>
</feature>
<feature type="transmembrane region" description="Helical" evidence="10">
    <location>
        <begin position="409"/>
        <end position="430"/>
    </location>
</feature>
<keyword evidence="10" id="KW-0997">Cell inner membrane</keyword>
<dbReference type="PANTHER" id="PTHR47019">
    <property type="entry name" value="LIPID II FLIPPASE MURJ"/>
    <property type="match status" value="1"/>
</dbReference>
<dbReference type="CDD" id="cd13123">
    <property type="entry name" value="MATE_MurJ_like"/>
    <property type="match status" value="1"/>
</dbReference>
<dbReference type="PIRSF" id="PIRSF002869">
    <property type="entry name" value="MviN"/>
    <property type="match status" value="1"/>
</dbReference>
<evidence type="ECO:0000256" key="4">
    <source>
        <dbReference type="ARBA" id="ARBA00022960"/>
    </source>
</evidence>
<protein>
    <recommendedName>
        <fullName evidence="10">Probable lipid II flippase MurJ</fullName>
    </recommendedName>
</protein>
<keyword evidence="2 10" id="KW-1003">Cell membrane</keyword>
<comment type="subcellular location">
    <subcellularLocation>
        <location evidence="10">Cell inner membrane</location>
        <topology evidence="10">Multi-pass membrane protein</topology>
    </subcellularLocation>
    <subcellularLocation>
        <location evidence="1">Cell membrane</location>
        <topology evidence="1">Multi-pass membrane protein</topology>
    </subcellularLocation>
</comment>
<sequence length="515" mass="58762">MNLLKSLTAISFITILSRILGFIRDTLVARMFGVSIMTDAFFIAFKLPNLLRRIFAEGAFYQVFLPILSEYQSRESKEEIRVFISRVSALLIFTVTVVVFIGLLIAPWVIMVIAPGFNSSSEKFIMTIEMFRVMLPYILLVSLTSLMGAILNACNFFLVPAFTPIFLNISMISYMLFMGYSYFHVPIMGLAWSVIVGGILQCVYCLLFLKKINMLVVPKMQLYDNRVYRICRSMVPAVIAVSSSQVSLIINTVFASFLRDGSVSWMYYADRLMELPIGVFGATLSTILVPYLSRFISRKNYGDYFYLMNWGIRLCFILSLPSALILGVLSKPLVITLFKYGKFLEFDVLMTQYSVIAYAIGLPGLIFTKVLTSGFYALRDIKTPAYIVVIVLFFTQFINLVCINTLKHIVFSFSISLGAWLNAGLLYWKFKKKYLFQLQSGWLFFCCQLMIALFVMCIVCLGLLMYVSSWDQGNILYRLIRMIGALILVSSSYGIMLWCVGMRLKDFIFLSKDLY</sequence>
<dbReference type="RefSeq" id="WP_015344706.1">
    <property type="nucleotide sequence ID" value="NC_020075.1"/>
</dbReference>
<accession>A0ABM5NDR6</accession>
<keyword evidence="7 10" id="KW-0472">Membrane</keyword>
<dbReference type="PRINTS" id="PR01806">
    <property type="entry name" value="VIRFACTRMVIN"/>
</dbReference>
<evidence type="ECO:0000256" key="6">
    <source>
        <dbReference type="ARBA" id="ARBA00022989"/>
    </source>
</evidence>
<dbReference type="NCBIfam" id="TIGR01695">
    <property type="entry name" value="murJ_mviN"/>
    <property type="match status" value="1"/>
</dbReference>
<feature type="transmembrane region" description="Helical" evidence="10">
    <location>
        <begin position="87"/>
        <end position="114"/>
    </location>
</feature>
<reference evidence="12 13" key="1">
    <citation type="journal article" date="2013" name="Genome Biol. Evol.">
        <title>Sequence context of indel mutations and their effect on protein evolution in a bacterial endosymbiont.</title>
        <authorList>
            <person name="Williams L.E."/>
            <person name="Wernegreen J.J."/>
        </authorList>
    </citation>
    <scope>NUCLEOTIDE SEQUENCE [LARGE SCALE GENOMIC DNA]</scope>
    <source>
        <strain evidence="12 13">640</strain>
    </source>
</reference>
<dbReference type="EMBL" id="CP003903">
    <property type="protein sequence ID" value="AGC03732.1"/>
    <property type="molecule type" value="Genomic_DNA"/>
</dbReference>
<keyword evidence="3 10" id="KW-0812">Transmembrane</keyword>
<evidence type="ECO:0000256" key="1">
    <source>
        <dbReference type="ARBA" id="ARBA00004651"/>
    </source>
</evidence>
<evidence type="ECO:0000256" key="8">
    <source>
        <dbReference type="ARBA" id="ARBA00060041"/>
    </source>
</evidence>
<dbReference type="InterPro" id="IPR004268">
    <property type="entry name" value="MurJ"/>
</dbReference>
<organism evidence="12 13">
    <name type="scientific">Candidatus Blochmanniella chromaiodes str. 640</name>
    <dbReference type="NCBI Taxonomy" id="1240471"/>
    <lineage>
        <taxon>Bacteria</taxon>
        <taxon>Pseudomonadati</taxon>
        <taxon>Pseudomonadota</taxon>
        <taxon>Gammaproteobacteria</taxon>
        <taxon>Enterobacterales</taxon>
        <taxon>Enterobacteriaceae</taxon>
        <taxon>ant endosymbionts</taxon>
        <taxon>Candidatus Blochmanniella</taxon>
    </lineage>
</organism>
<dbReference type="Pfam" id="PF03023">
    <property type="entry name" value="MurJ"/>
    <property type="match status" value="1"/>
</dbReference>
<feature type="transmembrane region" description="Helical" evidence="10">
    <location>
        <begin position="134"/>
        <end position="158"/>
    </location>
</feature>
<feature type="transmembrane region" description="Helical" evidence="10">
    <location>
        <begin position="189"/>
        <end position="209"/>
    </location>
</feature>
<dbReference type="InterPro" id="IPR051050">
    <property type="entry name" value="Lipid_II_flippase_MurJ/MviN"/>
</dbReference>
<feature type="transmembrane region" description="Helical" evidence="10">
    <location>
        <begin position="275"/>
        <end position="293"/>
    </location>
</feature>
<evidence type="ECO:0000256" key="3">
    <source>
        <dbReference type="ARBA" id="ARBA00022692"/>
    </source>
</evidence>
<proteinExistence type="inferred from homology"/>
<keyword evidence="13" id="KW-1185">Reference proteome</keyword>
<gene>
    <name evidence="12" type="primary">mviN</name>
    <name evidence="10" type="synonym">murJ</name>
    <name evidence="12" type="ORF">BCHRO640_483</name>
</gene>
<dbReference type="HAMAP" id="MF_02078">
    <property type="entry name" value="MurJ_MviN"/>
    <property type="match status" value="1"/>
</dbReference>
<evidence type="ECO:0000313" key="13">
    <source>
        <dbReference type="Proteomes" id="UP000011067"/>
    </source>
</evidence>
<evidence type="ECO:0000256" key="11">
    <source>
        <dbReference type="PIRNR" id="PIRNR002869"/>
    </source>
</evidence>
<comment type="pathway">
    <text evidence="10">Cell wall biogenesis; peptidoglycan biosynthesis.</text>
</comment>
<dbReference type="Proteomes" id="UP000011067">
    <property type="component" value="Chromosome"/>
</dbReference>
<evidence type="ECO:0000256" key="2">
    <source>
        <dbReference type="ARBA" id="ARBA00022475"/>
    </source>
</evidence>
<comment type="similarity">
    <text evidence="9 10 11">Belongs to the MurJ/MviN family.</text>
</comment>
<feature type="transmembrane region" description="Helical" evidence="10">
    <location>
        <begin position="230"/>
        <end position="255"/>
    </location>
</feature>
<keyword evidence="6 10" id="KW-1133">Transmembrane helix</keyword>
<keyword evidence="4 10" id="KW-0133">Cell shape</keyword>
<evidence type="ECO:0000256" key="7">
    <source>
        <dbReference type="ARBA" id="ARBA00023136"/>
    </source>
</evidence>
<feature type="transmembrane region" description="Helical" evidence="10">
    <location>
        <begin position="442"/>
        <end position="467"/>
    </location>
</feature>
<evidence type="ECO:0000256" key="9">
    <source>
        <dbReference type="ARBA" id="ARBA00061532"/>
    </source>
</evidence>
<evidence type="ECO:0000313" key="12">
    <source>
        <dbReference type="EMBL" id="AGC03732.1"/>
    </source>
</evidence>
<feature type="transmembrane region" description="Helical" evidence="10">
    <location>
        <begin position="479"/>
        <end position="500"/>
    </location>
</feature>
<comment type="function">
    <text evidence="8 10 11">Involved in peptidoglycan biosynthesis. Transports lipid-linked peptidoglycan precursors from the inner to the outer leaflet of the cytoplasmic membrane.</text>
</comment>
<feature type="transmembrane region" description="Helical" evidence="10">
    <location>
        <begin position="165"/>
        <end position="183"/>
    </location>
</feature>
<name>A0ABM5NDR6_9ENTR</name>
<evidence type="ECO:0000256" key="5">
    <source>
        <dbReference type="ARBA" id="ARBA00022984"/>
    </source>
</evidence>
<feature type="transmembrane region" description="Helical" evidence="10">
    <location>
        <begin position="27"/>
        <end position="45"/>
    </location>
</feature>
<keyword evidence="5 10" id="KW-0573">Peptidoglycan synthesis</keyword>
<feature type="transmembrane region" description="Helical" evidence="10">
    <location>
        <begin position="355"/>
        <end position="378"/>
    </location>
</feature>
<evidence type="ECO:0000256" key="10">
    <source>
        <dbReference type="HAMAP-Rule" id="MF_02078"/>
    </source>
</evidence>
<keyword evidence="10 11" id="KW-0961">Cell wall biogenesis/degradation</keyword>
<keyword evidence="10 11" id="KW-0813">Transport</keyword>
<dbReference type="PANTHER" id="PTHR47019:SF1">
    <property type="entry name" value="LIPID II FLIPPASE MURJ"/>
    <property type="match status" value="1"/>
</dbReference>